<reference evidence="2" key="2">
    <citation type="submission" date="2015-01" db="EMBL/GenBank/DDBJ databases">
        <title>Evolutionary Origins and Diversification of the Mycorrhizal Mutualists.</title>
        <authorList>
            <consortium name="DOE Joint Genome Institute"/>
            <consortium name="Mycorrhizal Genomics Consortium"/>
            <person name="Kohler A."/>
            <person name="Kuo A."/>
            <person name="Nagy L.G."/>
            <person name="Floudas D."/>
            <person name="Copeland A."/>
            <person name="Barry K.W."/>
            <person name="Cichocki N."/>
            <person name="Veneault-Fourrey C."/>
            <person name="LaButti K."/>
            <person name="Lindquist E.A."/>
            <person name="Lipzen A."/>
            <person name="Lundell T."/>
            <person name="Morin E."/>
            <person name="Murat C."/>
            <person name="Riley R."/>
            <person name="Ohm R."/>
            <person name="Sun H."/>
            <person name="Tunlid A."/>
            <person name="Henrissat B."/>
            <person name="Grigoriev I.V."/>
            <person name="Hibbett D.S."/>
            <person name="Martin F."/>
        </authorList>
    </citation>
    <scope>NUCLEOTIDE SEQUENCE [LARGE SCALE GENOMIC DNA]</scope>
    <source>
        <strain evidence="2">F 1598</strain>
    </source>
</reference>
<dbReference type="EMBL" id="KN832987">
    <property type="protein sequence ID" value="KIM84538.1"/>
    <property type="molecule type" value="Genomic_DNA"/>
</dbReference>
<protein>
    <submittedName>
        <fullName evidence="1">Uncharacterized protein</fullName>
    </submittedName>
</protein>
<dbReference type="InParanoid" id="A0A0C3BDZ4"/>
<dbReference type="HOGENOM" id="CLU_2307095_0_0_1"/>
<gene>
    <name evidence="1" type="ORF">PILCRDRAFT_818107</name>
</gene>
<reference evidence="1 2" key="1">
    <citation type="submission" date="2014-04" db="EMBL/GenBank/DDBJ databases">
        <authorList>
            <consortium name="DOE Joint Genome Institute"/>
            <person name="Kuo A."/>
            <person name="Tarkka M."/>
            <person name="Buscot F."/>
            <person name="Kohler A."/>
            <person name="Nagy L.G."/>
            <person name="Floudas D."/>
            <person name="Copeland A."/>
            <person name="Barry K.W."/>
            <person name="Cichocki N."/>
            <person name="Veneault-Fourrey C."/>
            <person name="LaButti K."/>
            <person name="Lindquist E.A."/>
            <person name="Lipzen A."/>
            <person name="Lundell T."/>
            <person name="Morin E."/>
            <person name="Murat C."/>
            <person name="Sun H."/>
            <person name="Tunlid A."/>
            <person name="Henrissat B."/>
            <person name="Grigoriev I.V."/>
            <person name="Hibbett D.S."/>
            <person name="Martin F."/>
            <person name="Nordberg H.P."/>
            <person name="Cantor M.N."/>
            <person name="Hua S.X."/>
        </authorList>
    </citation>
    <scope>NUCLEOTIDE SEQUENCE [LARGE SCALE GENOMIC DNA]</scope>
    <source>
        <strain evidence="1 2">F 1598</strain>
    </source>
</reference>
<organism evidence="1 2">
    <name type="scientific">Piloderma croceum (strain F 1598)</name>
    <dbReference type="NCBI Taxonomy" id="765440"/>
    <lineage>
        <taxon>Eukaryota</taxon>
        <taxon>Fungi</taxon>
        <taxon>Dikarya</taxon>
        <taxon>Basidiomycota</taxon>
        <taxon>Agaricomycotina</taxon>
        <taxon>Agaricomycetes</taxon>
        <taxon>Agaricomycetidae</taxon>
        <taxon>Atheliales</taxon>
        <taxon>Atheliaceae</taxon>
        <taxon>Piloderma</taxon>
    </lineage>
</organism>
<dbReference type="Proteomes" id="UP000054166">
    <property type="component" value="Unassembled WGS sequence"/>
</dbReference>
<name>A0A0C3BDZ4_PILCF</name>
<accession>A0A0C3BDZ4</accession>
<evidence type="ECO:0000313" key="1">
    <source>
        <dbReference type="EMBL" id="KIM84538.1"/>
    </source>
</evidence>
<keyword evidence="2" id="KW-1185">Reference proteome</keyword>
<dbReference type="AlphaFoldDB" id="A0A0C3BDZ4"/>
<evidence type="ECO:0000313" key="2">
    <source>
        <dbReference type="Proteomes" id="UP000054166"/>
    </source>
</evidence>
<sequence length="100" mass="11771">MSRALPNINIGTVREVTMLDCNDFVVDLWWQQLKVGTWWRRKQTAYKVAIQSLSPLFHRRHPTEHRIIESLSALELVPFTIDSSYRYSWSTIASPHLPVY</sequence>
<proteinExistence type="predicted"/>